<dbReference type="OrthoDB" id="8191755at2759"/>
<name>A0A9P0PIR9_ACAOB</name>
<evidence type="ECO:0000313" key="2">
    <source>
        <dbReference type="Proteomes" id="UP001152888"/>
    </source>
</evidence>
<evidence type="ECO:0000313" key="1">
    <source>
        <dbReference type="EMBL" id="CAH1985411.1"/>
    </source>
</evidence>
<organism evidence="1 2">
    <name type="scientific">Acanthoscelides obtectus</name>
    <name type="common">Bean weevil</name>
    <name type="synonym">Bruchus obtectus</name>
    <dbReference type="NCBI Taxonomy" id="200917"/>
    <lineage>
        <taxon>Eukaryota</taxon>
        <taxon>Metazoa</taxon>
        <taxon>Ecdysozoa</taxon>
        <taxon>Arthropoda</taxon>
        <taxon>Hexapoda</taxon>
        <taxon>Insecta</taxon>
        <taxon>Pterygota</taxon>
        <taxon>Neoptera</taxon>
        <taxon>Endopterygota</taxon>
        <taxon>Coleoptera</taxon>
        <taxon>Polyphaga</taxon>
        <taxon>Cucujiformia</taxon>
        <taxon>Chrysomeloidea</taxon>
        <taxon>Chrysomelidae</taxon>
        <taxon>Bruchinae</taxon>
        <taxon>Bruchini</taxon>
        <taxon>Acanthoscelides</taxon>
    </lineage>
</organism>
<gene>
    <name evidence="1" type="ORF">ACAOBT_LOCUS16657</name>
</gene>
<dbReference type="EMBL" id="CAKOFQ010006978">
    <property type="protein sequence ID" value="CAH1985411.1"/>
    <property type="molecule type" value="Genomic_DNA"/>
</dbReference>
<accession>A0A9P0PIR9</accession>
<proteinExistence type="predicted"/>
<protein>
    <submittedName>
        <fullName evidence="1">Uncharacterized protein</fullName>
    </submittedName>
</protein>
<dbReference type="Proteomes" id="UP001152888">
    <property type="component" value="Unassembled WGS sequence"/>
</dbReference>
<keyword evidence="2" id="KW-1185">Reference proteome</keyword>
<sequence>MYGQGRTKEICVRRKIWTETFLKKNISKVRNKKIKREYCRWTSEDMDHAIKHTNKTSVVLKGSADIPKPTFRRHLRSLNKKANEDVQSLGRHTTFSPYIEMELAKHIVKLEKRFFGVTIRDVRRLAFQIAVRNDIPHHFNINKEMAGKGGYYSFMDRQPELPLRQREKIPMARATRSNQNIVHEFFDIFEKCVDENGFMAQKI</sequence>
<reference evidence="1" key="1">
    <citation type="submission" date="2022-03" db="EMBL/GenBank/DDBJ databases">
        <authorList>
            <person name="Sayadi A."/>
        </authorList>
    </citation>
    <scope>NUCLEOTIDE SEQUENCE</scope>
</reference>
<dbReference type="AlphaFoldDB" id="A0A9P0PIR9"/>
<comment type="caution">
    <text evidence="1">The sequence shown here is derived from an EMBL/GenBank/DDBJ whole genome shotgun (WGS) entry which is preliminary data.</text>
</comment>